<sequence length="101" mass="10849">MADILSGIGATLRPLAKELIKGGIYLFDTVSEVALEAGEKFKDIVAEARADLAQQSSQPPAEEASAKAEASPVEEANGEVEKNGDQSRRRRKTRVPIRGSR</sequence>
<dbReference type="STRING" id="1325564.NSJP_3341"/>
<organism evidence="2 3">
    <name type="scientific">Nitrospira japonica</name>
    <dbReference type="NCBI Taxonomy" id="1325564"/>
    <lineage>
        <taxon>Bacteria</taxon>
        <taxon>Pseudomonadati</taxon>
        <taxon>Nitrospirota</taxon>
        <taxon>Nitrospiria</taxon>
        <taxon>Nitrospirales</taxon>
        <taxon>Nitrospiraceae</taxon>
        <taxon>Nitrospira</taxon>
    </lineage>
</organism>
<feature type="region of interest" description="Disordered" evidence="1">
    <location>
        <begin position="52"/>
        <end position="101"/>
    </location>
</feature>
<proteinExistence type="predicted"/>
<name>A0A1W1I8Z8_9BACT</name>
<dbReference type="OrthoDB" id="8420303at2"/>
<dbReference type="KEGG" id="nja:NSJP_3341"/>
<dbReference type="InterPro" id="IPR033456">
    <property type="entry name" value="DUF5132"/>
</dbReference>
<evidence type="ECO:0000313" key="2">
    <source>
        <dbReference type="EMBL" id="SLM49508.1"/>
    </source>
</evidence>
<feature type="compositionally biased region" description="Low complexity" evidence="1">
    <location>
        <begin position="53"/>
        <end position="75"/>
    </location>
</feature>
<keyword evidence="3" id="KW-1185">Reference proteome</keyword>
<evidence type="ECO:0000313" key="3">
    <source>
        <dbReference type="Proteomes" id="UP000192042"/>
    </source>
</evidence>
<feature type="compositionally biased region" description="Basic residues" evidence="1">
    <location>
        <begin position="88"/>
        <end position="101"/>
    </location>
</feature>
<dbReference type="Proteomes" id="UP000192042">
    <property type="component" value="Chromosome I"/>
</dbReference>
<dbReference type="RefSeq" id="WP_080887716.1">
    <property type="nucleotide sequence ID" value="NZ_LT828648.1"/>
</dbReference>
<dbReference type="AlphaFoldDB" id="A0A1W1I8Z8"/>
<dbReference type="EMBL" id="LT828648">
    <property type="protein sequence ID" value="SLM49508.1"/>
    <property type="molecule type" value="Genomic_DNA"/>
</dbReference>
<accession>A0A1W1I8Z8</accession>
<dbReference type="Pfam" id="PF17195">
    <property type="entry name" value="DUF5132"/>
    <property type="match status" value="1"/>
</dbReference>
<gene>
    <name evidence="2" type="ORF">NSJP_3341</name>
</gene>
<protein>
    <submittedName>
        <fullName evidence="2">Uncharacterized protein</fullName>
    </submittedName>
</protein>
<evidence type="ECO:0000256" key="1">
    <source>
        <dbReference type="SAM" id="MobiDB-lite"/>
    </source>
</evidence>
<reference evidence="2 3" key="1">
    <citation type="submission" date="2017-03" db="EMBL/GenBank/DDBJ databases">
        <authorList>
            <person name="Afonso C.L."/>
            <person name="Miller P.J."/>
            <person name="Scott M.A."/>
            <person name="Spackman E."/>
            <person name="Goraichik I."/>
            <person name="Dimitrov K.M."/>
            <person name="Suarez D.L."/>
            <person name="Swayne D.E."/>
        </authorList>
    </citation>
    <scope>NUCLEOTIDE SEQUENCE [LARGE SCALE GENOMIC DNA]</scope>
    <source>
        <strain evidence="2">Genome sequencing of Nitrospira japonica strain NJ11</strain>
    </source>
</reference>